<dbReference type="InterPro" id="IPR052947">
    <property type="entry name" value="T6SS_Hcp1_domain"/>
</dbReference>
<evidence type="ECO:0000313" key="2">
    <source>
        <dbReference type="Proteomes" id="UP000013315"/>
    </source>
</evidence>
<comment type="caution">
    <text evidence="1">The sequence shown here is derived from an EMBL/GenBank/DDBJ whole genome shotgun (WGS) entry which is preliminary data.</text>
</comment>
<gene>
    <name evidence="1" type="ORF">D065_10269</name>
</gene>
<dbReference type="PATRIC" id="fig|1239793.3.peg.1993"/>
<name>R0P0D2_STRMT</name>
<dbReference type="InterPro" id="IPR044925">
    <property type="entry name" value="His-Me_finger_sf"/>
</dbReference>
<dbReference type="PANTHER" id="PTHR34319">
    <property type="entry name" value="MAJOR EXPORTED PROTEIN"/>
    <property type="match status" value="1"/>
</dbReference>
<sequence length="97" mass="11449">MKEIEYAKRAREEYRKLIREFDLTVRKDFLKDIFKDTDKLRELGFSESDIQKLADGLVTKGYQVHYQLPLDDSGTNSFENLVLIKNDPYHKVVTAYS</sequence>
<proteinExistence type="predicted"/>
<dbReference type="PANTHER" id="PTHR34319:SF7">
    <property type="entry name" value="HNH ENDONUCLEASE DOMAIN-CONTAINING PROTEIN"/>
    <property type="match status" value="1"/>
</dbReference>
<accession>R0P0D2</accession>
<dbReference type="Proteomes" id="UP000013315">
    <property type="component" value="Unassembled WGS sequence"/>
</dbReference>
<reference evidence="1 2" key="1">
    <citation type="submission" date="2013-04" db="EMBL/GenBank/DDBJ databases">
        <authorList>
            <person name="Ikryannikova L.N."/>
            <person name="Ilina E.N."/>
            <person name="Kostryukova E.S."/>
            <person name="Semashko T.A."/>
            <person name="Karpova I.Y.U."/>
            <person name="Larin A.K."/>
            <person name="Ischenko D.S."/>
            <person name="Alekseev D.G."/>
            <person name="Klimova E.A."/>
            <person name="Filimonova A.V."/>
            <person name="Savinova T.A."/>
            <person name="Filimonova O.Y.U."/>
            <person name="Dubovickaya V.A."/>
            <person name="Sidorenko S.V."/>
            <person name="Govorun V.M."/>
        </authorList>
    </citation>
    <scope>NUCLEOTIDE SEQUENCE [LARGE SCALE GENOMIC DNA]</scope>
    <source>
        <strain evidence="1 2">13/39</strain>
    </source>
</reference>
<protein>
    <submittedName>
        <fullName evidence="1">Phage DNA manipulating enzyme</fullName>
    </submittedName>
</protein>
<evidence type="ECO:0000313" key="1">
    <source>
        <dbReference type="EMBL" id="EOB30873.1"/>
    </source>
</evidence>
<dbReference type="SUPFAM" id="SSF54060">
    <property type="entry name" value="His-Me finger endonucleases"/>
    <property type="match status" value="1"/>
</dbReference>
<dbReference type="EMBL" id="AQTU01000051">
    <property type="protein sequence ID" value="EOB30873.1"/>
    <property type="molecule type" value="Genomic_DNA"/>
</dbReference>
<organism evidence="1 2">
    <name type="scientific">Streptococcus mitis 13/39</name>
    <dbReference type="NCBI Taxonomy" id="1239793"/>
    <lineage>
        <taxon>Bacteria</taxon>
        <taxon>Bacillati</taxon>
        <taxon>Bacillota</taxon>
        <taxon>Bacilli</taxon>
        <taxon>Lactobacillales</taxon>
        <taxon>Streptococcaceae</taxon>
        <taxon>Streptococcus</taxon>
        <taxon>Streptococcus mitis group</taxon>
    </lineage>
</organism>
<dbReference type="AlphaFoldDB" id="R0P0D2"/>